<dbReference type="GO" id="GO:0016787">
    <property type="term" value="F:hydrolase activity"/>
    <property type="evidence" value="ECO:0007669"/>
    <property type="project" value="UniProtKB-KW"/>
</dbReference>
<keyword evidence="3" id="KW-1185">Reference proteome</keyword>
<accession>A0ABP4V4N5</accession>
<evidence type="ECO:0000313" key="2">
    <source>
        <dbReference type="EMBL" id="GAA1716399.1"/>
    </source>
</evidence>
<dbReference type="SUPFAM" id="SSF53474">
    <property type="entry name" value="alpha/beta-Hydrolases"/>
    <property type="match status" value="1"/>
</dbReference>
<protein>
    <submittedName>
        <fullName evidence="2">Alpha/beta hydrolase</fullName>
    </submittedName>
</protein>
<dbReference type="Pfam" id="PF00561">
    <property type="entry name" value="Abhydrolase_1"/>
    <property type="match status" value="1"/>
</dbReference>
<keyword evidence="2" id="KW-0378">Hydrolase</keyword>
<dbReference type="PANTHER" id="PTHR43798">
    <property type="entry name" value="MONOACYLGLYCEROL LIPASE"/>
    <property type="match status" value="1"/>
</dbReference>
<dbReference type="Gene3D" id="3.40.50.1820">
    <property type="entry name" value="alpha/beta hydrolase"/>
    <property type="match status" value="1"/>
</dbReference>
<dbReference type="PRINTS" id="PR00111">
    <property type="entry name" value="ABHYDROLASE"/>
</dbReference>
<dbReference type="InterPro" id="IPR050266">
    <property type="entry name" value="AB_hydrolase_sf"/>
</dbReference>
<dbReference type="PANTHER" id="PTHR43798:SF33">
    <property type="entry name" value="HYDROLASE, PUTATIVE (AFU_ORTHOLOGUE AFUA_2G14860)-RELATED"/>
    <property type="match status" value="1"/>
</dbReference>
<reference evidence="3" key="1">
    <citation type="journal article" date="2019" name="Int. J. Syst. Evol. Microbiol.">
        <title>The Global Catalogue of Microorganisms (GCM) 10K type strain sequencing project: providing services to taxonomists for standard genome sequencing and annotation.</title>
        <authorList>
            <consortium name="The Broad Institute Genomics Platform"/>
            <consortium name="The Broad Institute Genome Sequencing Center for Infectious Disease"/>
            <person name="Wu L."/>
            <person name="Ma J."/>
        </authorList>
    </citation>
    <scope>NUCLEOTIDE SEQUENCE [LARGE SCALE GENOMIC DNA]</scope>
    <source>
        <strain evidence="3">JCM 14718</strain>
    </source>
</reference>
<dbReference type="InterPro" id="IPR029058">
    <property type="entry name" value="AB_hydrolase_fold"/>
</dbReference>
<gene>
    <name evidence="2" type="ORF">GCM10009765_76390</name>
</gene>
<dbReference type="EMBL" id="BAAANY010000040">
    <property type="protein sequence ID" value="GAA1716399.1"/>
    <property type="molecule type" value="Genomic_DNA"/>
</dbReference>
<sequence length="302" mass="31969">MTTVPAVPRADGVRASVPATAVVDGAQVRYWTYYPTPRLDGHSPVIVMVHGFRGTHQGLELIAGNLSEFQVVSPDLPGFGASPPMPGRKHDVAGYATVIAGLIRQLAVGPVVLLGHSFGSIVAARIAATEPSLVSSLILVNSLATPVPARGGPGRLGLRLASAYYRLAAAAPPRAGHVLLASKAFTLSMSAAMAVTRDRELRKDIHRRHLLHFSDFHNRQLLVEAFSEVGEAGVGDYAAGISMRTLLIAGERDRMAPPAGQRWLLPQLADGQLRTISGVGHLVHYEKPAAAAALIREFLASS</sequence>
<dbReference type="Proteomes" id="UP001500618">
    <property type="component" value="Unassembled WGS sequence"/>
</dbReference>
<name>A0ABP4V4N5_9ACTN</name>
<dbReference type="InterPro" id="IPR000073">
    <property type="entry name" value="AB_hydrolase_1"/>
</dbReference>
<evidence type="ECO:0000259" key="1">
    <source>
        <dbReference type="Pfam" id="PF00561"/>
    </source>
</evidence>
<dbReference type="InterPro" id="IPR000639">
    <property type="entry name" value="Epox_hydrolase-like"/>
</dbReference>
<comment type="caution">
    <text evidence="2">The sequence shown here is derived from an EMBL/GenBank/DDBJ whole genome shotgun (WGS) entry which is preliminary data.</text>
</comment>
<proteinExistence type="predicted"/>
<organism evidence="2 3">
    <name type="scientific">Fodinicola feengrottensis</name>
    <dbReference type="NCBI Taxonomy" id="435914"/>
    <lineage>
        <taxon>Bacteria</taxon>
        <taxon>Bacillati</taxon>
        <taxon>Actinomycetota</taxon>
        <taxon>Actinomycetes</taxon>
        <taxon>Mycobacteriales</taxon>
        <taxon>Fodinicola</taxon>
    </lineage>
</organism>
<dbReference type="PRINTS" id="PR00412">
    <property type="entry name" value="EPOXHYDRLASE"/>
</dbReference>
<feature type="domain" description="AB hydrolase-1" evidence="1">
    <location>
        <begin position="44"/>
        <end position="288"/>
    </location>
</feature>
<evidence type="ECO:0000313" key="3">
    <source>
        <dbReference type="Proteomes" id="UP001500618"/>
    </source>
</evidence>